<dbReference type="InterPro" id="IPR001810">
    <property type="entry name" value="F-box_dom"/>
</dbReference>
<reference evidence="3" key="1">
    <citation type="submission" date="2020-07" db="EMBL/GenBank/DDBJ databases">
        <authorList>
            <person name="Lin J."/>
        </authorList>
    </citation>
    <scope>NUCLEOTIDE SEQUENCE</scope>
</reference>
<name>A0A6V7PVR4_ANACO</name>
<accession>A0A6V7PVR4</accession>
<organism evidence="3">
    <name type="scientific">Ananas comosus var. bracteatus</name>
    <name type="common">red pineapple</name>
    <dbReference type="NCBI Taxonomy" id="296719"/>
    <lineage>
        <taxon>Eukaryota</taxon>
        <taxon>Viridiplantae</taxon>
        <taxon>Streptophyta</taxon>
        <taxon>Embryophyta</taxon>
        <taxon>Tracheophyta</taxon>
        <taxon>Spermatophyta</taxon>
        <taxon>Magnoliopsida</taxon>
        <taxon>Liliopsida</taxon>
        <taxon>Poales</taxon>
        <taxon>Bromeliaceae</taxon>
        <taxon>Bromelioideae</taxon>
        <taxon>Ananas</taxon>
    </lineage>
</organism>
<dbReference type="InterPro" id="IPR036047">
    <property type="entry name" value="F-box-like_dom_sf"/>
</dbReference>
<proteinExistence type="predicted"/>
<sequence length="351" mass="38105">MDHPQQAKAKGAAAAPPLYGDVLDAVVSRVPALDLVPASRVSRQWRRAVRSSVSSSSRLSPWLLLHPLKPRRSPSSSSSSSYAFDPHSRTWLHGPLLPTHNNNNDNNNNYYFPGLLLPVVACGGSRLCALSLSAVSVSADPFGAAAWRRFDAPRVWRQDPVVALAAPTSTSSSCWQPCEPIPAAFDGSTSAHWLSAAASERRVYVVERRTGRASWLDPASRTWGRVRLLRPDGSPPTSPPGQPAALPSATVSSWPARGGLLGWPCLIGLCAAGDCGYVYNQAEPRKGMVMYQVERDKCKAGMIRRWEWVPCPTALQQDHRYYYYAADKVALGCSAVGLDDLAGALTYLRAR</sequence>
<evidence type="ECO:0000256" key="1">
    <source>
        <dbReference type="SAM" id="MobiDB-lite"/>
    </source>
</evidence>
<feature type="domain" description="F-box" evidence="2">
    <location>
        <begin position="21"/>
        <end position="52"/>
    </location>
</feature>
<gene>
    <name evidence="3" type="ORF">CB5_LOCUS18046</name>
</gene>
<dbReference type="Pfam" id="PF00646">
    <property type="entry name" value="F-box"/>
    <property type="match status" value="1"/>
</dbReference>
<protein>
    <recommendedName>
        <fullName evidence="2">F-box domain-containing protein</fullName>
    </recommendedName>
</protein>
<dbReference type="SUPFAM" id="SSF81383">
    <property type="entry name" value="F-box domain"/>
    <property type="match status" value="1"/>
</dbReference>
<evidence type="ECO:0000259" key="2">
    <source>
        <dbReference type="Pfam" id="PF00646"/>
    </source>
</evidence>
<feature type="region of interest" description="Disordered" evidence="1">
    <location>
        <begin position="229"/>
        <end position="250"/>
    </location>
</feature>
<evidence type="ECO:0000313" key="3">
    <source>
        <dbReference type="EMBL" id="CAD1834835.1"/>
    </source>
</evidence>
<feature type="compositionally biased region" description="Pro residues" evidence="1">
    <location>
        <begin position="233"/>
        <end position="242"/>
    </location>
</feature>
<dbReference type="EMBL" id="LR862152">
    <property type="protein sequence ID" value="CAD1834835.1"/>
    <property type="molecule type" value="Genomic_DNA"/>
</dbReference>
<dbReference type="AlphaFoldDB" id="A0A6V7PVR4"/>